<dbReference type="PANTHER" id="PTHR46741">
    <property type="entry name" value="OS09G0413600 PROTEIN"/>
    <property type="match status" value="1"/>
</dbReference>
<reference evidence="3 4" key="1">
    <citation type="journal article" date="2015" name="Proc. Natl. Acad. Sci. U.S.A.">
        <title>The resurrection genome of Boea hygrometrica: A blueprint for survival of dehydration.</title>
        <authorList>
            <person name="Xiao L."/>
            <person name="Yang G."/>
            <person name="Zhang L."/>
            <person name="Yang X."/>
            <person name="Zhao S."/>
            <person name="Ji Z."/>
            <person name="Zhou Q."/>
            <person name="Hu M."/>
            <person name="Wang Y."/>
            <person name="Chen M."/>
            <person name="Xu Y."/>
            <person name="Jin H."/>
            <person name="Xiao X."/>
            <person name="Hu G."/>
            <person name="Bao F."/>
            <person name="Hu Y."/>
            <person name="Wan P."/>
            <person name="Li L."/>
            <person name="Deng X."/>
            <person name="Kuang T."/>
            <person name="Xiang C."/>
            <person name="Zhu J.K."/>
            <person name="Oliver M.J."/>
            <person name="He Y."/>
        </authorList>
    </citation>
    <scope>NUCLEOTIDE SEQUENCE [LARGE SCALE GENOMIC DNA]</scope>
    <source>
        <strain evidence="4">cv. XS01</strain>
    </source>
</reference>
<organism evidence="3 4">
    <name type="scientific">Dorcoceras hygrometricum</name>
    <dbReference type="NCBI Taxonomy" id="472368"/>
    <lineage>
        <taxon>Eukaryota</taxon>
        <taxon>Viridiplantae</taxon>
        <taxon>Streptophyta</taxon>
        <taxon>Embryophyta</taxon>
        <taxon>Tracheophyta</taxon>
        <taxon>Spermatophyta</taxon>
        <taxon>Magnoliopsida</taxon>
        <taxon>eudicotyledons</taxon>
        <taxon>Gunneridae</taxon>
        <taxon>Pentapetalae</taxon>
        <taxon>asterids</taxon>
        <taxon>lamiids</taxon>
        <taxon>Lamiales</taxon>
        <taxon>Gesneriaceae</taxon>
        <taxon>Didymocarpoideae</taxon>
        <taxon>Trichosporeae</taxon>
        <taxon>Loxocarpinae</taxon>
        <taxon>Dorcoceras</taxon>
    </lineage>
</organism>
<dbReference type="InterPro" id="IPR012870">
    <property type="entry name" value="DUF1666"/>
</dbReference>
<dbReference type="Proteomes" id="UP000250235">
    <property type="component" value="Unassembled WGS sequence"/>
</dbReference>
<feature type="transmembrane region" description="Helical" evidence="2">
    <location>
        <begin position="141"/>
        <end position="161"/>
    </location>
</feature>
<evidence type="ECO:0000313" key="4">
    <source>
        <dbReference type="Proteomes" id="UP000250235"/>
    </source>
</evidence>
<dbReference type="EMBL" id="KV013941">
    <property type="protein sequence ID" value="KZV23256.1"/>
    <property type="molecule type" value="Genomic_DNA"/>
</dbReference>
<accession>A0A2Z7APA8</accession>
<keyword evidence="2" id="KW-0472">Membrane</keyword>
<dbReference type="OrthoDB" id="772197at2759"/>
<keyword evidence="4" id="KW-1185">Reference proteome</keyword>
<evidence type="ECO:0000256" key="1">
    <source>
        <dbReference type="SAM" id="MobiDB-lite"/>
    </source>
</evidence>
<feature type="region of interest" description="Disordered" evidence="1">
    <location>
        <begin position="424"/>
        <end position="474"/>
    </location>
</feature>
<name>A0A2Z7APA8_9LAMI</name>
<dbReference type="PANTHER" id="PTHR46741:SF4">
    <property type="entry name" value="FINGER FYVE DOMAIN PROTEIN, PUTATIVE (DUF1666)-RELATED"/>
    <property type="match status" value="1"/>
</dbReference>
<proteinExistence type="predicted"/>
<protein>
    <recommendedName>
        <fullName evidence="5">Ribosomal protein L34Ae</fullName>
    </recommendedName>
</protein>
<evidence type="ECO:0000256" key="2">
    <source>
        <dbReference type="SAM" id="Phobius"/>
    </source>
</evidence>
<dbReference type="AlphaFoldDB" id="A0A2Z7APA8"/>
<keyword evidence="2" id="KW-1133">Transmembrane helix</keyword>
<sequence length="846" mass="97852">MCLGKWVYLVTHAMPLFDLRDVCMVIGSLATLDLPMVVDLIGIFVLKGPYRTLTMTNWFLQGPNCYFGLGGPKNCFRIITLSFLNYVDRSDLIVDRDYDEATVMDLKASLLRRRPPPCAAACCRRWTCSDRHDEEISACSFFLFPVYAFILKILGFVAKYVCRPNSEGNDSYFSADHSKKGDEVVSKKSTVFLSSGLAEKGSSESETLDEINSKTEESVFMEAELVSSNSKYQFMPREDVSGFIEKPEIVKFHGEELFVGSNDALSCSDQSLDYENSPKIEYLEQKLEENILEFDKELEFIDQEKIESSAICLCDENDSATMDDKNPRFELIQSMEAESMEDQDFSYEIELFPRSKISTLGAKRSSSFSEFKFLVGPQKVESNHKAFLEADEHRRPEDTGTNMEEGINQARFDSDDEYIELEPARVNPANVNQESFASEESEETKELNEPERLDRRRDEGNSRGSELNDETEPDALWEHQHLVQQMKMELKNCRSGGLPTISEDCETPKMVEDLKPLTFDQKFEYKDLMEEIHKFYRTYAEKMRKLDVLNFQTLQAISFFQQKDSELFTSGRKKSASMLKQFTLQKVWPGKVQRIHADPTLRSIVELSRELELVYIGQLCLSWEILSWLYMKAQELLQYDSQGNHSYNRAVEEFQQFQVLMQRFIEDEPFQGPRVQNYSKNRCMIRSLLQVPLIRDDCVKDKKEIGEEKDLIPVEFLVRTIKESMVVFREFLHSDKSSKDHGAKIDTKDPEICALLADIITTLQKKERRLKENVRSKSCIVKMMQKQEESDQICTCEVELRLVSKVIGLSKVSRDQLIWCQNKLSNINFVSRRRVHLEPSFLLFPC</sequence>
<dbReference type="Pfam" id="PF07891">
    <property type="entry name" value="DUF1666"/>
    <property type="match status" value="1"/>
</dbReference>
<feature type="transmembrane region" description="Helical" evidence="2">
    <location>
        <begin position="24"/>
        <end position="46"/>
    </location>
</feature>
<evidence type="ECO:0008006" key="5">
    <source>
        <dbReference type="Google" id="ProtNLM"/>
    </source>
</evidence>
<evidence type="ECO:0000313" key="3">
    <source>
        <dbReference type="EMBL" id="KZV23256.1"/>
    </source>
</evidence>
<keyword evidence="2" id="KW-0812">Transmembrane</keyword>
<feature type="compositionally biased region" description="Basic and acidic residues" evidence="1">
    <location>
        <begin position="444"/>
        <end position="461"/>
    </location>
</feature>
<feature type="compositionally biased region" description="Basic and acidic residues" evidence="1">
    <location>
        <begin position="388"/>
        <end position="398"/>
    </location>
</feature>
<gene>
    <name evidence="3" type="ORF">F511_17765</name>
</gene>
<feature type="region of interest" description="Disordered" evidence="1">
    <location>
        <begin position="388"/>
        <end position="412"/>
    </location>
</feature>